<dbReference type="Pfam" id="PF12833">
    <property type="entry name" value="HTH_18"/>
    <property type="match status" value="1"/>
</dbReference>
<dbReference type="GO" id="GO:0043565">
    <property type="term" value="F:sequence-specific DNA binding"/>
    <property type="evidence" value="ECO:0007669"/>
    <property type="project" value="InterPro"/>
</dbReference>
<feature type="domain" description="HTH araC/xylS-type" evidence="3">
    <location>
        <begin position="188"/>
        <end position="286"/>
    </location>
</feature>
<name>A0A2A4G602_9FLAO</name>
<dbReference type="SMART" id="SM00342">
    <property type="entry name" value="HTH_ARAC"/>
    <property type="match status" value="1"/>
</dbReference>
<keyword evidence="2" id="KW-0804">Transcription</keyword>
<evidence type="ECO:0000256" key="1">
    <source>
        <dbReference type="ARBA" id="ARBA00023015"/>
    </source>
</evidence>
<comment type="caution">
    <text evidence="4">The sequence shown here is derived from an EMBL/GenBank/DDBJ whole genome shotgun (WGS) entry which is preliminary data.</text>
</comment>
<organism evidence="4 5">
    <name type="scientific">Sediminicola luteus</name>
    <dbReference type="NCBI Taxonomy" id="319238"/>
    <lineage>
        <taxon>Bacteria</taxon>
        <taxon>Pseudomonadati</taxon>
        <taxon>Bacteroidota</taxon>
        <taxon>Flavobacteriia</taxon>
        <taxon>Flavobacteriales</taxon>
        <taxon>Flavobacteriaceae</taxon>
        <taxon>Sediminicola</taxon>
    </lineage>
</organism>
<evidence type="ECO:0000256" key="2">
    <source>
        <dbReference type="ARBA" id="ARBA00023163"/>
    </source>
</evidence>
<dbReference type="SUPFAM" id="SSF46689">
    <property type="entry name" value="Homeodomain-like"/>
    <property type="match status" value="2"/>
</dbReference>
<dbReference type="RefSeq" id="WP_097442810.1">
    <property type="nucleotide sequence ID" value="NZ_NBWU01000004.1"/>
</dbReference>
<dbReference type="OrthoDB" id="799767at2"/>
<proteinExistence type="predicted"/>
<keyword evidence="1" id="KW-0805">Transcription regulation</keyword>
<evidence type="ECO:0000313" key="5">
    <source>
        <dbReference type="Proteomes" id="UP000219559"/>
    </source>
</evidence>
<dbReference type="Proteomes" id="UP000219559">
    <property type="component" value="Unassembled WGS sequence"/>
</dbReference>
<dbReference type="GO" id="GO:0003700">
    <property type="term" value="F:DNA-binding transcription factor activity"/>
    <property type="evidence" value="ECO:0007669"/>
    <property type="project" value="InterPro"/>
</dbReference>
<accession>A0A2A4G602</accession>
<dbReference type="PANTHER" id="PTHR47893">
    <property type="entry name" value="REGULATORY PROTEIN PCHR"/>
    <property type="match status" value="1"/>
</dbReference>
<dbReference type="Gene3D" id="1.10.10.60">
    <property type="entry name" value="Homeodomain-like"/>
    <property type="match status" value="1"/>
</dbReference>
<gene>
    <name evidence="4" type="ORF">B7P33_12625</name>
</gene>
<dbReference type="EMBL" id="NBWU01000004">
    <property type="protein sequence ID" value="PCE64077.1"/>
    <property type="molecule type" value="Genomic_DNA"/>
</dbReference>
<dbReference type="AlphaFoldDB" id="A0A2A4G602"/>
<dbReference type="InterPro" id="IPR018060">
    <property type="entry name" value="HTH_AraC"/>
</dbReference>
<evidence type="ECO:0000313" key="4">
    <source>
        <dbReference type="EMBL" id="PCE64077.1"/>
    </source>
</evidence>
<dbReference type="InterPro" id="IPR053142">
    <property type="entry name" value="PchR_regulatory_protein"/>
</dbReference>
<protein>
    <submittedName>
        <fullName evidence="4">Transcriptional regulator</fullName>
    </submittedName>
</protein>
<dbReference type="PANTHER" id="PTHR47893:SF1">
    <property type="entry name" value="REGULATORY PROTEIN PCHR"/>
    <property type="match status" value="1"/>
</dbReference>
<dbReference type="PROSITE" id="PS01124">
    <property type="entry name" value="HTH_ARAC_FAMILY_2"/>
    <property type="match status" value="1"/>
</dbReference>
<keyword evidence="5" id="KW-1185">Reference proteome</keyword>
<reference evidence="4 5" key="1">
    <citation type="submission" date="2017-04" db="EMBL/GenBank/DDBJ databases">
        <title>A new member of the family Flavobacteriaceae isolated from ascidians.</title>
        <authorList>
            <person name="Chen L."/>
        </authorList>
    </citation>
    <scope>NUCLEOTIDE SEQUENCE [LARGE SCALE GENOMIC DNA]</scope>
    <source>
        <strain evidence="4 5">HQA918</strain>
    </source>
</reference>
<sequence length="286" mass="32396">MTRDFIHINDFVILVEAANSEKPILDSCRFEEPLVAVAFYGSGNVDLNVAYGQEQIPYSYTKGLTLSFFADEKVSFEHTVRPDSPLQCIVIATALRNLEQLPHNEGELFYELLSELVKPKAPYVEGPRFYMTPEMERIVESIFGNHYTGKTKMMFFRSQVTALLSHFFGQLALAQESKAISKYSTQLQRAKEILVANLENPPSLNQLAQEIGLNTTKLKKEFKDVFGVPVFKFLQNERLDTAHTLIQNHGMSIQEAAWQVGYDSLGSFSNAFSKKFGYRPSKLINS</sequence>
<evidence type="ECO:0000259" key="3">
    <source>
        <dbReference type="PROSITE" id="PS01124"/>
    </source>
</evidence>
<dbReference type="InterPro" id="IPR009057">
    <property type="entry name" value="Homeodomain-like_sf"/>
</dbReference>